<dbReference type="AlphaFoldDB" id="A0A1F5FHZ0"/>
<organism evidence="2 3">
    <name type="scientific">Candidatus Collierbacteria bacterium RIFOXYB1_FULL_49_13</name>
    <dbReference type="NCBI Taxonomy" id="1817728"/>
    <lineage>
        <taxon>Bacteria</taxon>
        <taxon>Candidatus Collieribacteriota</taxon>
    </lineage>
</organism>
<keyword evidence="1" id="KW-1133">Transmembrane helix</keyword>
<evidence type="ECO:0000256" key="1">
    <source>
        <dbReference type="SAM" id="Phobius"/>
    </source>
</evidence>
<evidence type="ECO:0000313" key="3">
    <source>
        <dbReference type="Proteomes" id="UP000176682"/>
    </source>
</evidence>
<dbReference type="Proteomes" id="UP000176682">
    <property type="component" value="Unassembled WGS sequence"/>
</dbReference>
<feature type="transmembrane region" description="Helical" evidence="1">
    <location>
        <begin position="139"/>
        <end position="162"/>
    </location>
</feature>
<feature type="transmembrane region" description="Helical" evidence="1">
    <location>
        <begin position="7"/>
        <end position="24"/>
    </location>
</feature>
<feature type="transmembrane region" description="Helical" evidence="1">
    <location>
        <begin position="70"/>
        <end position="91"/>
    </location>
</feature>
<feature type="transmembrane region" description="Helical" evidence="1">
    <location>
        <begin position="97"/>
        <end position="127"/>
    </location>
</feature>
<keyword evidence="1" id="KW-0812">Transmembrane</keyword>
<keyword evidence="1" id="KW-0472">Membrane</keyword>
<reference evidence="2 3" key="1">
    <citation type="journal article" date="2016" name="Nat. Commun.">
        <title>Thousands of microbial genomes shed light on interconnected biogeochemical processes in an aquifer system.</title>
        <authorList>
            <person name="Anantharaman K."/>
            <person name="Brown C.T."/>
            <person name="Hug L.A."/>
            <person name="Sharon I."/>
            <person name="Castelle C.J."/>
            <person name="Probst A.J."/>
            <person name="Thomas B.C."/>
            <person name="Singh A."/>
            <person name="Wilkins M.J."/>
            <person name="Karaoz U."/>
            <person name="Brodie E.L."/>
            <person name="Williams K.H."/>
            <person name="Hubbard S.S."/>
            <person name="Banfield J.F."/>
        </authorList>
    </citation>
    <scope>NUCLEOTIDE SEQUENCE [LARGE SCALE GENOMIC DNA]</scope>
</reference>
<sequence>MSSALTQTLYLCLAVLLSGLWIIIPGATRYNLQFVAIIDLLYFVSRILFPRLYRFTRPPAPRSYGEVGNIISAMVFISITLILISSTGSLISPLFFLLQFLLFFLALLFQPIAVAITTAMTIISLIISNHQPLNITSSINLLSLSLITPVAILFGQKFLLAIRSQKEIKSLNQEIAYEETNTLIWLTTVAKTQMVVSLDLIAQVIGANKLPAHLQEKLMSGYREILTMYRSADTLKSDLSSETQKPAAEK</sequence>
<protein>
    <submittedName>
        <fullName evidence="2">Uncharacterized protein</fullName>
    </submittedName>
</protein>
<proteinExistence type="predicted"/>
<feature type="transmembrane region" description="Helical" evidence="1">
    <location>
        <begin position="30"/>
        <end position="49"/>
    </location>
</feature>
<name>A0A1F5FHZ0_9BACT</name>
<dbReference type="EMBL" id="MFAM01000025">
    <property type="protein sequence ID" value="OGD79187.1"/>
    <property type="molecule type" value="Genomic_DNA"/>
</dbReference>
<gene>
    <name evidence="2" type="ORF">A2368_04090</name>
</gene>
<evidence type="ECO:0000313" key="2">
    <source>
        <dbReference type="EMBL" id="OGD79187.1"/>
    </source>
</evidence>
<comment type="caution">
    <text evidence="2">The sequence shown here is derived from an EMBL/GenBank/DDBJ whole genome shotgun (WGS) entry which is preliminary data.</text>
</comment>
<accession>A0A1F5FHZ0</accession>